<dbReference type="AlphaFoldDB" id="A0A8H6MW25"/>
<gene>
    <name evidence="2" type="ORF">CSOJ01_05917</name>
</gene>
<feature type="domain" description="2EXR" evidence="1">
    <location>
        <begin position="54"/>
        <end position="146"/>
    </location>
</feature>
<dbReference type="EMBL" id="WIGN01000078">
    <property type="protein sequence ID" value="KAF6811112.1"/>
    <property type="molecule type" value="Genomic_DNA"/>
</dbReference>
<dbReference type="InterPro" id="IPR045518">
    <property type="entry name" value="2EXR"/>
</dbReference>
<keyword evidence="3" id="KW-1185">Reference proteome</keyword>
<protein>
    <recommendedName>
        <fullName evidence="1">2EXR domain-containing protein</fullName>
    </recommendedName>
</protein>
<dbReference type="PANTHER" id="PTHR35910:SF1">
    <property type="entry name" value="2EXR DOMAIN-CONTAINING PROTEIN"/>
    <property type="match status" value="1"/>
</dbReference>
<evidence type="ECO:0000313" key="3">
    <source>
        <dbReference type="Proteomes" id="UP000652219"/>
    </source>
</evidence>
<sequence length="284" mass="32192">MSALGDSSHDKSREGVAFGPFHAVSWVLKLFQAQITRALSSANKCHAATIATEFHRFQELPPEIRRLIWRASLPPARIYEPVQGICAFVDFLSSRPTRFVREWPPPAMRAACREAYGVCMAAGRFRFGYFDGSSVRGVWYNNDLDAVYYASDDTWRHPLGDIRNIYVGADIALDPVQFARFVADCDVTSCSRLVVAVDPRLQSYETTDFEGTEPFFRPMQDNDIVGLRQTPAGSLPDDVNKSTVTWADLKLILQDSLKYQLVMPRLEAVEVFRRRLTREDEALE</sequence>
<evidence type="ECO:0000259" key="1">
    <source>
        <dbReference type="Pfam" id="PF20150"/>
    </source>
</evidence>
<dbReference type="PANTHER" id="PTHR35910">
    <property type="entry name" value="2EXR DOMAIN-CONTAINING PROTEIN"/>
    <property type="match status" value="1"/>
</dbReference>
<proteinExistence type="predicted"/>
<accession>A0A8H6MW25</accession>
<reference evidence="2 3" key="1">
    <citation type="journal article" date="2020" name="Phytopathology">
        <title>Genome Sequence Resources of Colletotrichum truncatum, C. plurivorum, C. musicola, and C. sojae: Four Species Pathogenic to Soybean (Glycine max).</title>
        <authorList>
            <person name="Rogerio F."/>
            <person name="Boufleur T.R."/>
            <person name="Ciampi-Guillardi M."/>
            <person name="Sukno S.A."/>
            <person name="Thon M.R."/>
            <person name="Massola Junior N.S."/>
            <person name="Baroncelli R."/>
        </authorList>
    </citation>
    <scope>NUCLEOTIDE SEQUENCE [LARGE SCALE GENOMIC DNA]</scope>
    <source>
        <strain evidence="2 3">LFN0009</strain>
    </source>
</reference>
<dbReference type="Proteomes" id="UP000652219">
    <property type="component" value="Unassembled WGS sequence"/>
</dbReference>
<comment type="caution">
    <text evidence="2">The sequence shown here is derived from an EMBL/GenBank/DDBJ whole genome shotgun (WGS) entry which is preliminary data.</text>
</comment>
<dbReference type="Pfam" id="PF20150">
    <property type="entry name" value="2EXR"/>
    <property type="match status" value="1"/>
</dbReference>
<name>A0A8H6MW25_9PEZI</name>
<evidence type="ECO:0000313" key="2">
    <source>
        <dbReference type="EMBL" id="KAF6811112.1"/>
    </source>
</evidence>
<organism evidence="2 3">
    <name type="scientific">Colletotrichum sojae</name>
    <dbReference type="NCBI Taxonomy" id="2175907"/>
    <lineage>
        <taxon>Eukaryota</taxon>
        <taxon>Fungi</taxon>
        <taxon>Dikarya</taxon>
        <taxon>Ascomycota</taxon>
        <taxon>Pezizomycotina</taxon>
        <taxon>Sordariomycetes</taxon>
        <taxon>Hypocreomycetidae</taxon>
        <taxon>Glomerellales</taxon>
        <taxon>Glomerellaceae</taxon>
        <taxon>Colletotrichum</taxon>
        <taxon>Colletotrichum orchidearum species complex</taxon>
    </lineage>
</organism>